<dbReference type="HAMAP" id="MF_01208">
    <property type="entry name" value="PyrE"/>
    <property type="match status" value="1"/>
</dbReference>
<sequence>MLNQTFTEYLFHNELIKFGEFKLKSGRLSPYFFHLGSIDNAAKLSALGDFYSTAIIDKKIEFDCLFGPAYKGIPISLATALSLYKKGYSNVSFAFNRKEIKDHGEGGKIIGASLKGKKVLAVDDVLTSGKTIRETKQVVESEGGTLNACLVALDRGEKGLNSEISALEEASKKYDVHIYSVASIQDIVHFLENDHIFPREYYQSLKDYLKIYGSQHTAIFQQY</sequence>
<feature type="binding site" description="in other chain" evidence="9">
    <location>
        <begin position="70"/>
        <end position="71"/>
    </location>
    <ligand>
        <name>5-phospho-alpha-D-ribose 1-diphosphate</name>
        <dbReference type="ChEBI" id="CHEBI:58017"/>
        <note>ligand shared between dimeric partners</note>
    </ligand>
</feature>
<dbReference type="RefSeq" id="WP_271340211.1">
    <property type="nucleotide sequence ID" value="NZ_JAQKAB010000004.1"/>
</dbReference>
<evidence type="ECO:0000256" key="9">
    <source>
        <dbReference type="HAMAP-Rule" id="MF_01208"/>
    </source>
</evidence>
<evidence type="ECO:0000256" key="8">
    <source>
        <dbReference type="ARBA" id="ARBA00022975"/>
    </source>
</evidence>
<feature type="binding site" evidence="9">
    <location>
        <begin position="32"/>
        <end position="33"/>
    </location>
    <ligand>
        <name>orotate</name>
        <dbReference type="ChEBI" id="CHEBI:30839"/>
    </ligand>
</feature>
<evidence type="ECO:0000259" key="10">
    <source>
        <dbReference type="Pfam" id="PF00156"/>
    </source>
</evidence>
<gene>
    <name evidence="9 11" type="primary">pyrE</name>
    <name evidence="11" type="ORF">PJ311_06945</name>
</gene>
<name>A0ABT4X225_9BACI</name>
<dbReference type="PANTHER" id="PTHR46683:SF1">
    <property type="entry name" value="OROTATE PHOSPHORIBOSYLTRANSFERASE 1-RELATED"/>
    <property type="match status" value="1"/>
</dbReference>
<dbReference type="Proteomes" id="UP001211894">
    <property type="component" value="Unassembled WGS sequence"/>
</dbReference>
<feature type="domain" description="Phosphoribosyltransferase" evidence="10">
    <location>
        <begin position="40"/>
        <end position="165"/>
    </location>
</feature>
<comment type="catalytic activity">
    <reaction evidence="9">
        <text>orotidine 5'-phosphate + diphosphate = orotate + 5-phospho-alpha-D-ribose 1-diphosphate</text>
        <dbReference type="Rhea" id="RHEA:10380"/>
        <dbReference type="ChEBI" id="CHEBI:30839"/>
        <dbReference type="ChEBI" id="CHEBI:33019"/>
        <dbReference type="ChEBI" id="CHEBI:57538"/>
        <dbReference type="ChEBI" id="CHEBI:58017"/>
        <dbReference type="EC" id="2.4.2.10"/>
    </reaction>
</comment>
<comment type="cofactor">
    <cofactor evidence="9">
        <name>Mg(2+)</name>
        <dbReference type="ChEBI" id="CHEBI:18420"/>
    </cofactor>
</comment>
<dbReference type="InterPro" id="IPR029057">
    <property type="entry name" value="PRTase-like"/>
</dbReference>
<feature type="binding site" description="in other chain" evidence="9">
    <location>
        <position position="98"/>
    </location>
    <ligand>
        <name>5-phospho-alpha-D-ribose 1-diphosphate</name>
        <dbReference type="ChEBI" id="CHEBI:58017"/>
        <note>ligand shared between dimeric partners</note>
    </ligand>
</feature>
<evidence type="ECO:0000256" key="6">
    <source>
        <dbReference type="ARBA" id="ARBA00022676"/>
    </source>
</evidence>
<feature type="binding site" evidence="9">
    <location>
        <position position="103"/>
    </location>
    <ligand>
        <name>5-phospho-alpha-D-ribose 1-diphosphate</name>
        <dbReference type="ChEBI" id="CHEBI:58017"/>
        <note>ligand shared between dimeric partners</note>
    </ligand>
</feature>
<dbReference type="Gene3D" id="3.40.50.2020">
    <property type="match status" value="1"/>
</dbReference>
<accession>A0ABT4X225</accession>
<protein>
    <recommendedName>
        <fullName evidence="5 9">Orotate phosphoribosyltransferase</fullName>
        <shortName evidence="9">OPRT</shortName>
        <shortName evidence="9">OPRTase</shortName>
        <ecNumber evidence="5 9">2.4.2.10</ecNumber>
    </recommendedName>
</protein>
<dbReference type="SUPFAM" id="SSF53271">
    <property type="entry name" value="PRTase-like"/>
    <property type="match status" value="1"/>
</dbReference>
<feature type="binding site" evidence="9">
    <location>
        <position position="101"/>
    </location>
    <ligand>
        <name>5-phospho-alpha-D-ribose 1-diphosphate</name>
        <dbReference type="ChEBI" id="CHEBI:58017"/>
        <note>ligand shared between dimeric partners</note>
    </ligand>
</feature>
<comment type="subunit">
    <text evidence="4 9">Homodimer.</text>
</comment>
<evidence type="ECO:0000256" key="3">
    <source>
        <dbReference type="ARBA" id="ARBA00006340"/>
    </source>
</evidence>
<dbReference type="NCBIfam" id="TIGR00336">
    <property type="entry name" value="pyrE"/>
    <property type="match status" value="1"/>
</dbReference>
<evidence type="ECO:0000256" key="7">
    <source>
        <dbReference type="ARBA" id="ARBA00022679"/>
    </source>
</evidence>
<feature type="binding site" evidence="9">
    <location>
        <position position="127"/>
    </location>
    <ligand>
        <name>orotate</name>
        <dbReference type="ChEBI" id="CHEBI:30839"/>
    </ligand>
</feature>
<keyword evidence="12" id="KW-1185">Reference proteome</keyword>
<evidence type="ECO:0000256" key="5">
    <source>
        <dbReference type="ARBA" id="ARBA00011971"/>
    </source>
</evidence>
<dbReference type="GO" id="GO:0004588">
    <property type="term" value="F:orotate phosphoribosyltransferase activity"/>
    <property type="evidence" value="ECO:0007669"/>
    <property type="project" value="UniProtKB-EC"/>
</dbReference>
<organism evidence="11 12">
    <name type="scientific">Bacillus changyiensis</name>
    <dbReference type="NCBI Taxonomy" id="3004103"/>
    <lineage>
        <taxon>Bacteria</taxon>
        <taxon>Bacillati</taxon>
        <taxon>Bacillota</taxon>
        <taxon>Bacilli</taxon>
        <taxon>Bacillales</taxon>
        <taxon>Bacillaceae</taxon>
        <taxon>Bacillus</taxon>
    </lineage>
</organism>
<keyword evidence="9" id="KW-0460">Magnesium</keyword>
<dbReference type="EMBL" id="JAQKAB010000004">
    <property type="protein sequence ID" value="MDA7026353.1"/>
    <property type="molecule type" value="Genomic_DNA"/>
</dbReference>
<evidence type="ECO:0000313" key="11">
    <source>
        <dbReference type="EMBL" id="MDA7026353.1"/>
    </source>
</evidence>
<evidence type="ECO:0000256" key="2">
    <source>
        <dbReference type="ARBA" id="ARBA00004889"/>
    </source>
</evidence>
<evidence type="ECO:0000256" key="1">
    <source>
        <dbReference type="ARBA" id="ARBA00003769"/>
    </source>
</evidence>
<dbReference type="PANTHER" id="PTHR46683">
    <property type="entry name" value="OROTATE PHOSPHORIBOSYLTRANSFERASE 1-RELATED"/>
    <property type="match status" value="1"/>
</dbReference>
<dbReference type="Pfam" id="PF00156">
    <property type="entry name" value="Pribosyltran"/>
    <property type="match status" value="1"/>
</dbReference>
<evidence type="ECO:0000256" key="4">
    <source>
        <dbReference type="ARBA" id="ARBA00011738"/>
    </source>
</evidence>
<keyword evidence="8 9" id="KW-0665">Pyrimidine biosynthesis</keyword>
<dbReference type="EC" id="2.4.2.10" evidence="5 9"/>
<dbReference type="InterPro" id="IPR004467">
    <property type="entry name" value="Or_phspho_trans_dom"/>
</dbReference>
<feature type="binding site" description="in other chain" evidence="9">
    <location>
        <begin position="123"/>
        <end position="131"/>
    </location>
    <ligand>
        <name>5-phospho-alpha-D-ribose 1-diphosphate</name>
        <dbReference type="ChEBI" id="CHEBI:58017"/>
        <note>ligand shared between dimeric partners</note>
    </ligand>
</feature>
<keyword evidence="6 9" id="KW-0328">Glycosyltransferase</keyword>
<evidence type="ECO:0000313" key="12">
    <source>
        <dbReference type="Proteomes" id="UP001211894"/>
    </source>
</evidence>
<feature type="binding site" evidence="9">
    <location>
        <position position="97"/>
    </location>
    <ligand>
        <name>5-phospho-alpha-D-ribose 1-diphosphate</name>
        <dbReference type="ChEBI" id="CHEBI:58017"/>
        <note>ligand shared between dimeric partners</note>
    </ligand>
</feature>
<dbReference type="CDD" id="cd06223">
    <property type="entry name" value="PRTases_typeI"/>
    <property type="match status" value="1"/>
</dbReference>
<feature type="binding site" evidence="9">
    <location>
        <position position="155"/>
    </location>
    <ligand>
        <name>orotate</name>
        <dbReference type="ChEBI" id="CHEBI:30839"/>
    </ligand>
</feature>
<proteinExistence type="inferred from homology"/>
<dbReference type="InterPro" id="IPR023031">
    <property type="entry name" value="OPRT"/>
</dbReference>
<feature type="binding site" description="in other chain" evidence="9">
    <location>
        <position position="24"/>
    </location>
    <ligand>
        <name>5-phospho-alpha-D-ribose 1-diphosphate</name>
        <dbReference type="ChEBI" id="CHEBI:58017"/>
        <note>ligand shared between dimeric partners</note>
    </ligand>
</feature>
<dbReference type="InterPro" id="IPR000836">
    <property type="entry name" value="PRTase_dom"/>
</dbReference>
<comment type="pathway">
    <text evidence="2 9">Pyrimidine metabolism; UMP biosynthesis via de novo pathway; UMP from orotate: step 1/2.</text>
</comment>
<reference evidence="11 12" key="1">
    <citation type="submission" date="2023-01" db="EMBL/GenBank/DDBJ databases">
        <title>Bacillus changyiensis sp. nov., isolated from a coastal deposit.</title>
        <authorList>
            <person name="Xiao G."/>
            <person name="Lai Q."/>
            <person name="Hu Z."/>
            <person name="Shao Z."/>
        </authorList>
    </citation>
    <scope>NUCLEOTIDE SEQUENCE [LARGE SCALE GENOMIC DNA]</scope>
    <source>
        <strain evidence="11 12">CLL-7-23</strain>
    </source>
</reference>
<keyword evidence="7 9" id="KW-0808">Transferase</keyword>
<comment type="similarity">
    <text evidence="3 9">Belongs to the purine/pyrimidine phosphoribosyltransferase family. PyrE subfamily.</text>
</comment>
<comment type="function">
    <text evidence="1 9">Catalyzes the transfer of a ribosyl phosphate group from 5-phosphoribose 1-diphosphate to orotate, leading to the formation of orotidine monophosphate (OMP).</text>
</comment>
<comment type="caution">
    <text evidence="11">The sequence shown here is derived from an EMBL/GenBank/DDBJ whole genome shotgun (WGS) entry which is preliminary data.</text>
</comment>